<dbReference type="AlphaFoldDB" id="A0A9W4U7B9"/>
<comment type="similarity">
    <text evidence="2">Belongs to the prokaryotic/mitochondrial release factor family.</text>
</comment>
<dbReference type="PANTHER" id="PTHR46203:SF1">
    <property type="entry name" value="MITOCHONDRIAL TRANSLATION RELEASE FACTOR IN RESCUE"/>
    <property type="match status" value="1"/>
</dbReference>
<feature type="compositionally biased region" description="Basic residues" evidence="5">
    <location>
        <begin position="121"/>
        <end position="142"/>
    </location>
</feature>
<dbReference type="Gene3D" id="3.30.160.20">
    <property type="match status" value="1"/>
</dbReference>
<dbReference type="GO" id="GO:0003747">
    <property type="term" value="F:translation release factor activity"/>
    <property type="evidence" value="ECO:0007669"/>
    <property type="project" value="InterPro"/>
</dbReference>
<dbReference type="GO" id="GO:0005739">
    <property type="term" value="C:mitochondrion"/>
    <property type="evidence" value="ECO:0007669"/>
    <property type="project" value="UniProtKB-SubCell"/>
</dbReference>
<dbReference type="Pfam" id="PF00472">
    <property type="entry name" value="RF-1"/>
    <property type="match status" value="1"/>
</dbReference>
<comment type="subcellular location">
    <subcellularLocation>
        <location evidence="1">Mitochondrion</location>
    </subcellularLocation>
</comment>
<dbReference type="InterPro" id="IPR045853">
    <property type="entry name" value="Pep_chain_release_fac_I_sf"/>
</dbReference>
<comment type="caution">
    <text evidence="7">The sequence shown here is derived from an EMBL/GenBank/DDBJ whole genome shotgun (WGS) entry which is preliminary data.</text>
</comment>
<evidence type="ECO:0000313" key="8">
    <source>
        <dbReference type="Proteomes" id="UP001152607"/>
    </source>
</evidence>
<evidence type="ECO:0000313" key="7">
    <source>
        <dbReference type="EMBL" id="CAI6329394.1"/>
    </source>
</evidence>
<gene>
    <name evidence="7" type="ORF">PDIGIT_LOCUS4124</name>
</gene>
<accession>A0A9W4U7B9</accession>
<proteinExistence type="inferred from homology"/>
<dbReference type="InterPro" id="IPR052405">
    <property type="entry name" value="Mito_Transl_Release_Factor"/>
</dbReference>
<dbReference type="Proteomes" id="UP001152607">
    <property type="component" value="Unassembled WGS sequence"/>
</dbReference>
<feature type="domain" description="Prokaryotic-type class I peptide chain release factors" evidence="6">
    <location>
        <begin position="47"/>
        <end position="146"/>
    </location>
</feature>
<evidence type="ECO:0000256" key="2">
    <source>
        <dbReference type="ARBA" id="ARBA00010835"/>
    </source>
</evidence>
<protein>
    <recommendedName>
        <fullName evidence="6">Prokaryotic-type class I peptide chain release factors domain-containing protein</fullName>
    </recommendedName>
</protein>
<evidence type="ECO:0000256" key="4">
    <source>
        <dbReference type="ARBA" id="ARBA00023128"/>
    </source>
</evidence>
<evidence type="ECO:0000259" key="6">
    <source>
        <dbReference type="Pfam" id="PF00472"/>
    </source>
</evidence>
<feature type="region of interest" description="Disordered" evidence="5">
    <location>
        <begin position="119"/>
        <end position="196"/>
    </location>
</feature>
<keyword evidence="8" id="KW-1185">Reference proteome</keyword>
<dbReference type="GO" id="GO:0032543">
    <property type="term" value="P:mitochondrial translation"/>
    <property type="evidence" value="ECO:0007669"/>
    <property type="project" value="UniProtKB-ARBA"/>
</dbReference>
<organism evidence="7 8">
    <name type="scientific">Periconia digitata</name>
    <dbReference type="NCBI Taxonomy" id="1303443"/>
    <lineage>
        <taxon>Eukaryota</taxon>
        <taxon>Fungi</taxon>
        <taxon>Dikarya</taxon>
        <taxon>Ascomycota</taxon>
        <taxon>Pezizomycotina</taxon>
        <taxon>Dothideomycetes</taxon>
        <taxon>Pleosporomycetidae</taxon>
        <taxon>Pleosporales</taxon>
        <taxon>Massarineae</taxon>
        <taxon>Periconiaceae</taxon>
        <taxon>Periconia</taxon>
    </lineage>
</organism>
<keyword evidence="4" id="KW-0496">Mitochondrion</keyword>
<dbReference type="OrthoDB" id="277888at2759"/>
<feature type="compositionally biased region" description="Basic and acidic residues" evidence="5">
    <location>
        <begin position="164"/>
        <end position="196"/>
    </location>
</feature>
<dbReference type="PANTHER" id="PTHR46203">
    <property type="entry name" value="PROBABLE PEPTIDE CHAIN RELEASE FACTOR C12ORF65"/>
    <property type="match status" value="1"/>
</dbReference>
<keyword evidence="3" id="KW-0809">Transit peptide</keyword>
<dbReference type="SUPFAM" id="SSF75620">
    <property type="entry name" value="Release factor"/>
    <property type="match status" value="1"/>
</dbReference>
<dbReference type="EMBL" id="CAOQHR010000002">
    <property type="protein sequence ID" value="CAI6329394.1"/>
    <property type="molecule type" value="Genomic_DNA"/>
</dbReference>
<evidence type="ECO:0000256" key="1">
    <source>
        <dbReference type="ARBA" id="ARBA00004173"/>
    </source>
</evidence>
<evidence type="ECO:0000256" key="5">
    <source>
        <dbReference type="SAM" id="MobiDB-lite"/>
    </source>
</evidence>
<dbReference type="InterPro" id="IPR000352">
    <property type="entry name" value="Pep_chain_release_fac_I"/>
</dbReference>
<name>A0A9W4U7B9_9PLEO</name>
<dbReference type="FunFam" id="3.30.160.20:FF:000065">
    <property type="entry name" value="Peptidyl-tRNA hydrolase domain protein"/>
    <property type="match status" value="1"/>
</dbReference>
<reference evidence="7" key="1">
    <citation type="submission" date="2023-01" db="EMBL/GenBank/DDBJ databases">
        <authorList>
            <person name="Van Ghelder C."/>
            <person name="Rancurel C."/>
        </authorList>
    </citation>
    <scope>NUCLEOTIDE SEQUENCE</scope>
    <source>
        <strain evidence="7">CNCM I-4278</strain>
    </source>
</reference>
<evidence type="ECO:0000256" key="3">
    <source>
        <dbReference type="ARBA" id="ARBA00022946"/>
    </source>
</evidence>
<feature type="compositionally biased region" description="Acidic residues" evidence="5">
    <location>
        <begin position="150"/>
        <end position="163"/>
    </location>
</feature>
<sequence length="196" mass="21832">MNTNPLSRLPLRIFNDAARRPPTYTWRATFSTTPSVSAKPLPPRRVIDDADIIENFLKGSGPGGQKINKTSSAVQLKHIPTGIVVKCQDTRSRTQNRKTARKLLGERIEELELGEQSRTAIKAKQKSKKKASADKKKRRKYRALQGEKTAEEEEEGEEGEEVGVDERDNGQIDARLAEPGEEAAKSIDGENRTKPV</sequence>